<sequence>MTAGRPVVIGVKHMSVSPSTRPSGWSNLQANAPRTPRPVQLWNQRSGLSNIWGRMMARILKEKKKTPSDSERWARWRIATNSVRVTLQVWMHKRHQ</sequence>
<organism evidence="2 3">
    <name type="scientific">Colletotrichum costaricense</name>
    <dbReference type="NCBI Taxonomy" id="1209916"/>
    <lineage>
        <taxon>Eukaryota</taxon>
        <taxon>Fungi</taxon>
        <taxon>Dikarya</taxon>
        <taxon>Ascomycota</taxon>
        <taxon>Pezizomycotina</taxon>
        <taxon>Sordariomycetes</taxon>
        <taxon>Hypocreomycetidae</taxon>
        <taxon>Glomerellales</taxon>
        <taxon>Glomerellaceae</taxon>
        <taxon>Colletotrichum</taxon>
        <taxon>Colletotrichum acutatum species complex</taxon>
    </lineage>
</organism>
<accession>A0AAJ0DVS3</accession>
<dbReference type="AlphaFoldDB" id="A0AAJ0DVS3"/>
<evidence type="ECO:0000313" key="2">
    <source>
        <dbReference type="EMBL" id="KAK1515303.1"/>
    </source>
</evidence>
<dbReference type="RefSeq" id="XP_060308070.1">
    <property type="nucleotide sequence ID" value="XM_060461642.1"/>
</dbReference>
<dbReference type="GeneID" id="85345189"/>
<evidence type="ECO:0000313" key="3">
    <source>
        <dbReference type="Proteomes" id="UP001240678"/>
    </source>
</evidence>
<feature type="compositionally biased region" description="Polar residues" evidence="1">
    <location>
        <begin position="16"/>
        <end position="32"/>
    </location>
</feature>
<reference evidence="2 3" key="1">
    <citation type="submission" date="2016-10" db="EMBL/GenBank/DDBJ databases">
        <title>The genome sequence of Colletotrichum fioriniae PJ7.</title>
        <authorList>
            <person name="Baroncelli R."/>
        </authorList>
    </citation>
    <scope>NUCLEOTIDE SEQUENCE [LARGE SCALE GENOMIC DNA]</scope>
    <source>
        <strain evidence="2 3">IMI 309622</strain>
    </source>
</reference>
<comment type="caution">
    <text evidence="2">The sequence shown here is derived from an EMBL/GenBank/DDBJ whole genome shotgun (WGS) entry which is preliminary data.</text>
</comment>
<dbReference type="Proteomes" id="UP001240678">
    <property type="component" value="Unassembled WGS sequence"/>
</dbReference>
<dbReference type="EMBL" id="MOOE01000017">
    <property type="protein sequence ID" value="KAK1515303.1"/>
    <property type="molecule type" value="Genomic_DNA"/>
</dbReference>
<name>A0AAJ0DVS3_9PEZI</name>
<keyword evidence="3" id="KW-1185">Reference proteome</keyword>
<feature type="region of interest" description="Disordered" evidence="1">
    <location>
        <begin position="15"/>
        <end position="34"/>
    </location>
</feature>
<proteinExistence type="predicted"/>
<evidence type="ECO:0000256" key="1">
    <source>
        <dbReference type="SAM" id="MobiDB-lite"/>
    </source>
</evidence>
<gene>
    <name evidence="2" type="ORF">CCOS01_13496</name>
</gene>
<protein>
    <submittedName>
        <fullName evidence="2">Uncharacterized protein</fullName>
    </submittedName>
</protein>